<evidence type="ECO:0000256" key="5">
    <source>
        <dbReference type="ARBA" id="ARBA00022777"/>
    </source>
</evidence>
<dbReference type="InterPro" id="IPR052162">
    <property type="entry name" value="Sensor_kinase/Photoreceptor"/>
</dbReference>
<evidence type="ECO:0000313" key="8">
    <source>
        <dbReference type="EMBL" id="CAA9231904.1"/>
    </source>
</evidence>
<dbReference type="EMBL" id="CADCTA010000053">
    <property type="protein sequence ID" value="CAA9231904.1"/>
    <property type="molecule type" value="Genomic_DNA"/>
</dbReference>
<dbReference type="PROSITE" id="PS50112">
    <property type="entry name" value="PAS"/>
    <property type="match status" value="1"/>
</dbReference>
<protein>
    <recommendedName>
        <fullName evidence="2">histidine kinase</fullName>
        <ecNumber evidence="2">2.7.13.3</ecNumber>
    </recommendedName>
</protein>
<dbReference type="GO" id="GO:0004673">
    <property type="term" value="F:protein histidine kinase activity"/>
    <property type="evidence" value="ECO:0007669"/>
    <property type="project" value="UniProtKB-EC"/>
</dbReference>
<accession>A0A6J4HRA3</accession>
<evidence type="ECO:0000259" key="7">
    <source>
        <dbReference type="PROSITE" id="PS50113"/>
    </source>
</evidence>
<evidence type="ECO:0000256" key="3">
    <source>
        <dbReference type="ARBA" id="ARBA00022553"/>
    </source>
</evidence>
<dbReference type="SMART" id="SM00086">
    <property type="entry name" value="PAC"/>
    <property type="match status" value="1"/>
</dbReference>
<evidence type="ECO:0000256" key="1">
    <source>
        <dbReference type="ARBA" id="ARBA00000085"/>
    </source>
</evidence>
<reference evidence="8" key="1">
    <citation type="submission" date="2020-02" db="EMBL/GenBank/DDBJ databases">
        <authorList>
            <person name="Meier V. D."/>
        </authorList>
    </citation>
    <scope>NUCLEOTIDE SEQUENCE</scope>
    <source>
        <strain evidence="8">AVDCRST_MAG42</strain>
    </source>
</reference>
<name>A0A6J4HRA3_9BACT</name>
<dbReference type="Gene3D" id="3.30.450.20">
    <property type="entry name" value="PAS domain"/>
    <property type="match status" value="1"/>
</dbReference>
<dbReference type="InterPro" id="IPR000700">
    <property type="entry name" value="PAS-assoc_C"/>
</dbReference>
<keyword evidence="4" id="KW-0808">Transferase</keyword>
<dbReference type="Pfam" id="PF08447">
    <property type="entry name" value="PAS_3"/>
    <property type="match status" value="1"/>
</dbReference>
<dbReference type="PROSITE" id="PS50113">
    <property type="entry name" value="PAC"/>
    <property type="match status" value="1"/>
</dbReference>
<evidence type="ECO:0000256" key="4">
    <source>
        <dbReference type="ARBA" id="ARBA00022679"/>
    </source>
</evidence>
<sequence length="173" mass="19971">MALVAPDGTWLRVNHSVCDMTGYSDAELLKLRFQDITHPEDVDLDVENAEKMLCGETRTYCMEKRYLHRNGSVVWALLSVSLVRDGQAKPLFFISQIQDITARKESEEKLARANDEIKRLQRGLLKLCAWTKRIEVDGRWVSIEEFLSRHLQLKLTHGMSEEAVRLFGKKPQL</sequence>
<keyword evidence="5" id="KW-0418">Kinase</keyword>
<dbReference type="InterPro" id="IPR001610">
    <property type="entry name" value="PAC"/>
</dbReference>
<dbReference type="InterPro" id="IPR000014">
    <property type="entry name" value="PAS"/>
</dbReference>
<dbReference type="InterPro" id="IPR013655">
    <property type="entry name" value="PAS_fold_3"/>
</dbReference>
<gene>
    <name evidence="8" type="ORF">AVDCRST_MAG42-1175</name>
</gene>
<dbReference type="CDD" id="cd00130">
    <property type="entry name" value="PAS"/>
    <property type="match status" value="1"/>
</dbReference>
<dbReference type="NCBIfam" id="TIGR00229">
    <property type="entry name" value="sensory_box"/>
    <property type="match status" value="1"/>
</dbReference>
<feature type="domain" description="PAC" evidence="7">
    <location>
        <begin position="60"/>
        <end position="112"/>
    </location>
</feature>
<dbReference type="PANTHER" id="PTHR43304">
    <property type="entry name" value="PHYTOCHROME-LIKE PROTEIN CPH1"/>
    <property type="match status" value="1"/>
</dbReference>
<comment type="catalytic activity">
    <reaction evidence="1">
        <text>ATP + protein L-histidine = ADP + protein N-phospho-L-histidine.</text>
        <dbReference type="EC" id="2.7.13.3"/>
    </reaction>
</comment>
<dbReference type="SUPFAM" id="SSF55785">
    <property type="entry name" value="PYP-like sensor domain (PAS domain)"/>
    <property type="match status" value="1"/>
</dbReference>
<feature type="domain" description="PAS" evidence="6">
    <location>
        <begin position="1"/>
        <end position="56"/>
    </location>
</feature>
<evidence type="ECO:0000259" key="6">
    <source>
        <dbReference type="PROSITE" id="PS50112"/>
    </source>
</evidence>
<organism evidence="8">
    <name type="scientific">uncultured Chthoniobacterales bacterium</name>
    <dbReference type="NCBI Taxonomy" id="1836801"/>
    <lineage>
        <taxon>Bacteria</taxon>
        <taxon>Pseudomonadati</taxon>
        <taxon>Verrucomicrobiota</taxon>
        <taxon>Spartobacteria</taxon>
        <taxon>Chthoniobacterales</taxon>
        <taxon>environmental samples</taxon>
    </lineage>
</organism>
<dbReference type="InterPro" id="IPR035965">
    <property type="entry name" value="PAS-like_dom_sf"/>
</dbReference>
<dbReference type="AlphaFoldDB" id="A0A6J4HRA3"/>
<dbReference type="PANTHER" id="PTHR43304:SF1">
    <property type="entry name" value="PAC DOMAIN-CONTAINING PROTEIN"/>
    <property type="match status" value="1"/>
</dbReference>
<evidence type="ECO:0000256" key="2">
    <source>
        <dbReference type="ARBA" id="ARBA00012438"/>
    </source>
</evidence>
<keyword evidence="3" id="KW-0597">Phosphoprotein</keyword>
<proteinExistence type="predicted"/>
<dbReference type="EC" id="2.7.13.3" evidence="2"/>